<feature type="domain" description="Glycosyl transferase family 1" evidence="1">
    <location>
        <begin position="204"/>
        <end position="360"/>
    </location>
</feature>
<proteinExistence type="predicted"/>
<accession>A0AA41R762</accession>
<organism evidence="3 4">
    <name type="scientific">Desulfatitalea alkaliphila</name>
    <dbReference type="NCBI Taxonomy" id="2929485"/>
    <lineage>
        <taxon>Bacteria</taxon>
        <taxon>Pseudomonadati</taxon>
        <taxon>Thermodesulfobacteriota</taxon>
        <taxon>Desulfobacteria</taxon>
        <taxon>Desulfobacterales</taxon>
        <taxon>Desulfosarcinaceae</taxon>
        <taxon>Desulfatitalea</taxon>
    </lineage>
</organism>
<evidence type="ECO:0000313" key="4">
    <source>
        <dbReference type="Proteomes" id="UP001165427"/>
    </source>
</evidence>
<dbReference type="GO" id="GO:0016757">
    <property type="term" value="F:glycosyltransferase activity"/>
    <property type="evidence" value="ECO:0007669"/>
    <property type="project" value="UniProtKB-KW"/>
</dbReference>
<dbReference type="Proteomes" id="UP001165427">
    <property type="component" value="Unassembled WGS sequence"/>
</dbReference>
<dbReference type="InterPro" id="IPR001296">
    <property type="entry name" value="Glyco_trans_1"/>
</dbReference>
<dbReference type="Pfam" id="PF13439">
    <property type="entry name" value="Glyco_transf_4"/>
    <property type="match status" value="1"/>
</dbReference>
<dbReference type="RefSeq" id="WP_246913296.1">
    <property type="nucleotide sequence ID" value="NZ_JALJRB010000027.1"/>
</dbReference>
<comment type="caution">
    <text evidence="3">The sequence shown here is derived from an EMBL/GenBank/DDBJ whole genome shotgun (WGS) entry which is preliminary data.</text>
</comment>
<sequence length="430" mass="48271">MLEGHQPNFECGGTMKVLQIYKDYYPPVKGGIEKHVNLLSNGLRSRWIEVEVLVSNTSRRMEMDCCEGINVYKVPQLGRLSSAPLNFSMPFWIRKLASNADILHFHFPNPTAEFSYLVSGLKKKVVVTYHSDIVRQVYLKELYAPFMRNFLKKANVIIVTSPQYYQTSKVLCKYKDKCAIIPLGIDLNNFNNNFDRLSRTVHLRRKHGERLVLFVGRSRYYKGLHVLMEAMQKIDAKLLVVGADHNDEQVINSLGPHGLPANVEVLGELNDETLADYFHACDVFVLPSVERSEAFGIVQLEAMACGKPVVSTELGTGTSFVNAHEKTGLVIPPNNPDALAEAVNHLLCNPDICEQYGEGGISRVKQFFSLEQMVDQTVALYLKIQNGGASFLHYQPSIECPFGRMEEGANRAGRRVATDLLGKVCGERSR</sequence>
<keyword evidence="4" id="KW-1185">Reference proteome</keyword>
<reference evidence="3" key="1">
    <citation type="submission" date="2022-04" db="EMBL/GenBank/DDBJ databases">
        <title>Desulfatitalea alkaliphila sp. nov., a novel anaerobic sulfate-reducing bacterium isolated from terrestrial mud volcano, Taman Peninsula, Russia.</title>
        <authorList>
            <person name="Khomyakova M.A."/>
            <person name="Merkel A.Y."/>
            <person name="Slobodkin A.I."/>
        </authorList>
    </citation>
    <scope>NUCLEOTIDE SEQUENCE</scope>
    <source>
        <strain evidence="3">M08but</strain>
    </source>
</reference>
<dbReference type="EC" id="2.4.-.-" evidence="3"/>
<dbReference type="Pfam" id="PF00534">
    <property type="entry name" value="Glycos_transf_1"/>
    <property type="match status" value="1"/>
</dbReference>
<dbReference type="InterPro" id="IPR028098">
    <property type="entry name" value="Glyco_trans_4-like_N"/>
</dbReference>
<dbReference type="PANTHER" id="PTHR45947">
    <property type="entry name" value="SULFOQUINOVOSYL TRANSFERASE SQD2"/>
    <property type="match status" value="1"/>
</dbReference>
<dbReference type="SUPFAM" id="SSF53756">
    <property type="entry name" value="UDP-Glycosyltransferase/glycogen phosphorylase"/>
    <property type="match status" value="1"/>
</dbReference>
<dbReference type="AlphaFoldDB" id="A0AA41R762"/>
<keyword evidence="3" id="KW-0328">Glycosyltransferase</keyword>
<dbReference type="Gene3D" id="3.40.50.2000">
    <property type="entry name" value="Glycogen Phosphorylase B"/>
    <property type="match status" value="2"/>
</dbReference>
<dbReference type="PANTHER" id="PTHR45947:SF3">
    <property type="entry name" value="SULFOQUINOVOSYL TRANSFERASE SQD2"/>
    <property type="match status" value="1"/>
</dbReference>
<keyword evidence="3" id="KW-0808">Transferase</keyword>
<gene>
    <name evidence="3" type="ORF">MRX98_17995</name>
</gene>
<dbReference type="InterPro" id="IPR050194">
    <property type="entry name" value="Glycosyltransferase_grp1"/>
</dbReference>
<dbReference type="EMBL" id="JALJRB010000027">
    <property type="protein sequence ID" value="MCJ8502475.1"/>
    <property type="molecule type" value="Genomic_DNA"/>
</dbReference>
<evidence type="ECO:0000313" key="3">
    <source>
        <dbReference type="EMBL" id="MCJ8502475.1"/>
    </source>
</evidence>
<evidence type="ECO:0000259" key="2">
    <source>
        <dbReference type="Pfam" id="PF13439"/>
    </source>
</evidence>
<protein>
    <submittedName>
        <fullName evidence="3">Glycosyltransferase</fullName>
        <ecNumber evidence="3">2.4.-.-</ecNumber>
    </submittedName>
</protein>
<evidence type="ECO:0000259" key="1">
    <source>
        <dbReference type="Pfam" id="PF00534"/>
    </source>
</evidence>
<feature type="domain" description="Glycosyltransferase subfamily 4-like N-terminal" evidence="2">
    <location>
        <begin position="30"/>
        <end position="188"/>
    </location>
</feature>
<name>A0AA41R762_9BACT</name>